<dbReference type="Gene3D" id="2.60.120.10">
    <property type="entry name" value="Jelly Rolls"/>
    <property type="match status" value="2"/>
</dbReference>
<dbReference type="SUPFAM" id="SSF51182">
    <property type="entry name" value="RmlC-like cupins"/>
    <property type="match status" value="1"/>
</dbReference>
<evidence type="ECO:0000256" key="6">
    <source>
        <dbReference type="PIRSR" id="PIRSR036894-2"/>
    </source>
</evidence>
<feature type="domain" description="Mannose-6-phosphate isomerase cupin" evidence="8">
    <location>
        <begin position="250"/>
        <end position="315"/>
    </location>
</feature>
<dbReference type="InterPro" id="IPR014710">
    <property type="entry name" value="RmlC-like_jellyroll"/>
</dbReference>
<evidence type="ECO:0000256" key="2">
    <source>
        <dbReference type="ARBA" id="ARBA00022833"/>
    </source>
</evidence>
<feature type="binding site" evidence="5">
    <location>
        <position position="107"/>
    </location>
    <ligand>
        <name>Zn(2+)</name>
        <dbReference type="ChEBI" id="CHEBI:29105"/>
    </ligand>
</feature>
<name>A0A2S0HT60_9FLAO</name>
<dbReference type="InterPro" id="IPR014628">
    <property type="entry name" value="Man6P_isomerase_Firm_short"/>
</dbReference>
<dbReference type="KEGG" id="aue:C5O00_01330"/>
<dbReference type="OrthoDB" id="9808275at2"/>
<comment type="cofactor">
    <cofactor evidence="5">
        <name>Zn(2+)</name>
        <dbReference type="ChEBI" id="CHEBI:29105"/>
    </cofactor>
    <text evidence="5">Binds 1 zinc ion per subunit.</text>
</comment>
<evidence type="ECO:0000256" key="5">
    <source>
        <dbReference type="PIRSR" id="PIRSR036894-1"/>
    </source>
</evidence>
<organism evidence="9 10">
    <name type="scientific">Pukyongia salina</name>
    <dbReference type="NCBI Taxonomy" id="2094025"/>
    <lineage>
        <taxon>Bacteria</taxon>
        <taxon>Pseudomonadati</taxon>
        <taxon>Bacteroidota</taxon>
        <taxon>Flavobacteriia</taxon>
        <taxon>Flavobacteriales</taxon>
        <taxon>Flavobacteriaceae</taxon>
        <taxon>Pukyongia</taxon>
    </lineage>
</organism>
<evidence type="ECO:0000313" key="9">
    <source>
        <dbReference type="EMBL" id="AVI49881.1"/>
    </source>
</evidence>
<dbReference type="GO" id="GO:0004476">
    <property type="term" value="F:mannose-6-phosphate isomerase activity"/>
    <property type="evidence" value="ECO:0007669"/>
    <property type="project" value="InterPro"/>
</dbReference>
<reference evidence="9 10" key="1">
    <citation type="submission" date="2018-02" db="EMBL/GenBank/DDBJ databases">
        <title>Genomic analysis of the strain RR4-38 isolated from a seawater recirculating aquaculture system.</title>
        <authorList>
            <person name="Kim Y.-S."/>
            <person name="Jang Y.H."/>
            <person name="Kim K.-H."/>
        </authorList>
    </citation>
    <scope>NUCLEOTIDE SEQUENCE [LARGE SCALE GENOMIC DNA]</scope>
    <source>
        <strain evidence="9 10">RR4-38</strain>
    </source>
</reference>
<accession>A0A2S0HT60</accession>
<protein>
    <recommendedName>
        <fullName evidence="3">Phosphohexomutase</fullName>
    </recommendedName>
    <alternativeName>
        <fullName evidence="4">Phosphomannose isomerase</fullName>
    </alternativeName>
</protein>
<sequence length="326" mass="36695">MILENHLYPLKFIPIVKPKVWGGEKLRNVFGKGNSEGNIGESWELSGVAGDFSIVSNGKFKGTNMKDLLEHHGPSLLGRRVSRTYGTEFPLLFKFIDAKEDLSVQLHPDDVLAAERHNSFGKTEMWYIVDTDTHARLIVGFNRPMDEETYKKALSEGNITEILQMEAITPGDVYFIAPGTVHAIGGGTLLAEIQQTSDITYRIYDWDRPDVDGNMRELHTEQALKAINFKPTQAKQSYKDKQNDIVPLCTSQYFETNKLMLTRPLERDTAGLDSFRVYMCIEGEAQFQTNNETVALSKGETILIPACIEKILIKTTSATLLEVYIP</sequence>
<evidence type="ECO:0000259" key="8">
    <source>
        <dbReference type="Pfam" id="PF21621"/>
    </source>
</evidence>
<evidence type="ECO:0000256" key="1">
    <source>
        <dbReference type="ARBA" id="ARBA00022723"/>
    </source>
</evidence>
<feature type="active site" evidence="6">
    <location>
        <position position="202"/>
    </location>
</feature>
<dbReference type="GO" id="GO:0005975">
    <property type="term" value="P:carbohydrate metabolic process"/>
    <property type="evidence" value="ECO:0007669"/>
    <property type="project" value="InterPro"/>
</dbReference>
<dbReference type="InterPro" id="IPR046457">
    <property type="entry name" value="PMI_typeI_cat"/>
</dbReference>
<keyword evidence="10" id="KW-1185">Reference proteome</keyword>
<dbReference type="GO" id="GO:0008270">
    <property type="term" value="F:zinc ion binding"/>
    <property type="evidence" value="ECO:0007669"/>
    <property type="project" value="InterPro"/>
</dbReference>
<dbReference type="InterPro" id="IPR051804">
    <property type="entry name" value="Carb_Metab_Reg_Kinase/Isom"/>
</dbReference>
<dbReference type="InterPro" id="IPR011051">
    <property type="entry name" value="RmlC_Cupin_sf"/>
</dbReference>
<evidence type="ECO:0000256" key="4">
    <source>
        <dbReference type="ARBA" id="ARBA00030762"/>
    </source>
</evidence>
<evidence type="ECO:0000256" key="3">
    <source>
        <dbReference type="ARBA" id="ARBA00029741"/>
    </source>
</evidence>
<dbReference type="PANTHER" id="PTHR42742:SF3">
    <property type="entry name" value="FRUCTOKINASE"/>
    <property type="match status" value="1"/>
</dbReference>
<evidence type="ECO:0000259" key="7">
    <source>
        <dbReference type="Pfam" id="PF20511"/>
    </source>
</evidence>
<feature type="binding site" evidence="5">
    <location>
        <position position="124"/>
    </location>
    <ligand>
        <name>Zn(2+)</name>
        <dbReference type="ChEBI" id="CHEBI:29105"/>
    </ligand>
</feature>
<dbReference type="Pfam" id="PF20511">
    <property type="entry name" value="PMI_typeI_cat"/>
    <property type="match status" value="1"/>
</dbReference>
<evidence type="ECO:0000313" key="10">
    <source>
        <dbReference type="Proteomes" id="UP000238442"/>
    </source>
</evidence>
<dbReference type="RefSeq" id="WP_105214244.1">
    <property type="nucleotide sequence ID" value="NZ_CP027062.1"/>
</dbReference>
<dbReference type="PIRSF" id="PIRSF036894">
    <property type="entry name" value="PMI_Firm_short"/>
    <property type="match status" value="1"/>
</dbReference>
<keyword evidence="2 5" id="KW-0862">Zinc</keyword>
<dbReference type="EMBL" id="CP027062">
    <property type="protein sequence ID" value="AVI49881.1"/>
    <property type="molecule type" value="Genomic_DNA"/>
</dbReference>
<keyword evidence="1 5" id="KW-0479">Metal-binding</keyword>
<feature type="binding site" evidence="5">
    <location>
        <position position="182"/>
    </location>
    <ligand>
        <name>Zn(2+)</name>
        <dbReference type="ChEBI" id="CHEBI:29105"/>
    </ligand>
</feature>
<gene>
    <name evidence="9" type="ORF">C5O00_01330</name>
</gene>
<dbReference type="CDD" id="cd07010">
    <property type="entry name" value="cupin_PMI_type_I_N_bac"/>
    <property type="match status" value="1"/>
</dbReference>
<keyword evidence="9" id="KW-0413">Isomerase</keyword>
<dbReference type="InterPro" id="IPR049071">
    <property type="entry name" value="MPI_cupin_dom"/>
</dbReference>
<dbReference type="Proteomes" id="UP000238442">
    <property type="component" value="Chromosome"/>
</dbReference>
<dbReference type="AlphaFoldDB" id="A0A2S0HT60"/>
<proteinExistence type="predicted"/>
<dbReference type="PANTHER" id="PTHR42742">
    <property type="entry name" value="TRANSCRIPTIONAL REPRESSOR MPRA"/>
    <property type="match status" value="1"/>
</dbReference>
<dbReference type="Pfam" id="PF21621">
    <property type="entry name" value="MPI_cupin_dom"/>
    <property type="match status" value="1"/>
</dbReference>
<feature type="domain" description="Phosphomannose isomerase type I catalytic" evidence="7">
    <location>
        <begin position="12"/>
        <end position="118"/>
    </location>
</feature>